<dbReference type="SMART" id="SM00320">
    <property type="entry name" value="WD40"/>
    <property type="match status" value="3"/>
</dbReference>
<dbReference type="Pfam" id="PF12490">
    <property type="entry name" value="BCAS3"/>
    <property type="match status" value="1"/>
</dbReference>
<feature type="domain" description="BCAS3" evidence="3">
    <location>
        <begin position="617"/>
        <end position="764"/>
    </location>
</feature>
<evidence type="ECO:0000256" key="1">
    <source>
        <dbReference type="ARBA" id="ARBA00004329"/>
    </source>
</evidence>
<dbReference type="Pfam" id="PF21034">
    <property type="entry name" value="BCAS3_WD40"/>
    <property type="match status" value="1"/>
</dbReference>
<dbReference type="GO" id="GO:0042594">
    <property type="term" value="P:response to starvation"/>
    <property type="evidence" value="ECO:0000318"/>
    <property type="project" value="GO_Central"/>
</dbReference>
<evidence type="ECO:0000313" key="5">
    <source>
        <dbReference type="EMBL" id="ERN07493.1"/>
    </source>
</evidence>
<dbReference type="EMBL" id="KI393807">
    <property type="protein sequence ID" value="ERN07493.1"/>
    <property type="molecule type" value="Genomic_DNA"/>
</dbReference>
<keyword evidence="6" id="KW-1185">Reference proteome</keyword>
<dbReference type="InterPro" id="IPR022175">
    <property type="entry name" value="BCAS3_dom"/>
</dbReference>
<dbReference type="PANTHER" id="PTHR13268:SF0">
    <property type="entry name" value="BCAS3 MICROTUBULE ASSOCIATED CELL MIGRATION FACTOR"/>
    <property type="match status" value="1"/>
</dbReference>
<name>W1PHM7_AMBTC</name>
<gene>
    <name evidence="5" type="ORF">AMTR_s00019p00257260</name>
</gene>
<protein>
    <submittedName>
        <fullName evidence="5">Uncharacterized protein</fullName>
    </submittedName>
</protein>
<proteinExistence type="predicted"/>
<dbReference type="InterPro" id="IPR045142">
    <property type="entry name" value="BCAS3-like"/>
</dbReference>
<sequence length="1026" mass="110865">MKNEGRSGKGGGGGGGGLLPNSLRILSSCLKTVSSNATTVASTVCSAGASVAASISPHEDERDQVQWAGFDRLEIGPSMFKHVLLLGYSTGFQVLDVDDASNFQELVSKRDGAVTFLQMQPIPAKTDGEEGFRESHPLLLVVAGDGTFNTVQIHDGSSTHTQQGGNVPNPTVVRFYSLRSHNYVHVLRFRSTVFAIRCSPRIVAVAIAAQIYCFDAVTLENKFSVLTYPITLNGQGVVGVNIGYGPMAVGPSWLAYASNHALTSNTGRLSPQNLSPSPGVSPSTSPGNGSLVARYAKESTKQIAAGIINLGDIGYKTFSKYYQELLPDGSNSPVSSNANWKVNRVVSGSHPSETDNAGMVAVRDFTSKAIIAHFKAHTSPISAISFDPSGTLLVTASVHGNNLNVFRIIPSRVQNSSTTYDWSSSHVHLYKLYRGLTTAVIQDIVFSNYSQWVAIISSRGTCHIFALSPFGGDVGVHSFTARENEFHSLPNLFLPWWSTSGSLSTNQHNFPPPPAPITLATVSRIKNGNGGWLNTVSGVAASATGKAHSPSGAMAAVFHNSIIIGLQSNTSRDNLLENLLVYSPSGHVIQYVLFPSSGTDVSYSNGSRIGPGSLSPNRDEELKVLAEPVQWWDVCRRTSWPEREENISGITHSLPSVNGMPIDNVSYSNDETSSCGLPRNGVIANDSVKCDEKFHVYISNAEVQINSGRIPIWQKSKIRFYLMMPTSADEKFGMNGNYGGEIEIEKIPICEVEIRRKDLLPVFDHFRSFQSDQSGRCPVGGRNSSVSALNAHQTKDKLMEGLVLKNSASHGYSKSVQGILGNPDAYQSVEMPTPVGSSTNSNLMSHDFMKATDRRSIEDHPASPQMLLSTWGSNKDFPTQDFRHCNNQALETIKDATRNGFSLTSCDSLGFERPDTKVFFLSNGVTSNCVDNKNIISNASTLKSQTIQACDNGDLNGAMDFQEGYCKISEVVDCHESAEIVADANSSSSSSSHREKEKPGEDGDHDNDPIEGVFTFCDEGYSWKPF</sequence>
<dbReference type="Gramene" id="ERN07493">
    <property type="protein sequence ID" value="ERN07493"/>
    <property type="gene ID" value="AMTR_s00019p00257260"/>
</dbReference>
<feature type="region of interest" description="Disordered" evidence="2">
    <location>
        <begin position="982"/>
        <end position="1013"/>
    </location>
</feature>
<dbReference type="GO" id="GO:0005737">
    <property type="term" value="C:cytoplasm"/>
    <property type="evidence" value="ECO:0000318"/>
    <property type="project" value="GO_Central"/>
</dbReference>
<dbReference type="InterPro" id="IPR048382">
    <property type="entry name" value="BCAS3_WD40"/>
</dbReference>
<dbReference type="Proteomes" id="UP000017836">
    <property type="component" value="Unassembled WGS sequence"/>
</dbReference>
<feature type="compositionally biased region" description="Basic and acidic residues" evidence="2">
    <location>
        <begin position="992"/>
        <end position="1008"/>
    </location>
</feature>
<evidence type="ECO:0000259" key="3">
    <source>
        <dbReference type="Pfam" id="PF12490"/>
    </source>
</evidence>
<dbReference type="InterPro" id="IPR036322">
    <property type="entry name" value="WD40_repeat_dom_sf"/>
</dbReference>
<dbReference type="InterPro" id="IPR001680">
    <property type="entry name" value="WD40_rpt"/>
</dbReference>
<accession>W1PHM7</accession>
<dbReference type="HOGENOM" id="CLU_003829_1_0_1"/>
<dbReference type="SUPFAM" id="SSF50978">
    <property type="entry name" value="WD40 repeat-like"/>
    <property type="match status" value="1"/>
</dbReference>
<organism evidence="5 6">
    <name type="scientific">Amborella trichopoda</name>
    <dbReference type="NCBI Taxonomy" id="13333"/>
    <lineage>
        <taxon>Eukaryota</taxon>
        <taxon>Viridiplantae</taxon>
        <taxon>Streptophyta</taxon>
        <taxon>Embryophyta</taxon>
        <taxon>Tracheophyta</taxon>
        <taxon>Spermatophyta</taxon>
        <taxon>Magnoliopsida</taxon>
        <taxon>Amborellales</taxon>
        <taxon>Amborellaceae</taxon>
        <taxon>Amborella</taxon>
    </lineage>
</organism>
<dbReference type="OMA" id="KSYDWSS"/>
<dbReference type="Gene3D" id="2.130.10.10">
    <property type="entry name" value="YVTN repeat-like/Quinoprotein amine dehydrogenase"/>
    <property type="match status" value="1"/>
</dbReference>
<evidence type="ECO:0000256" key="2">
    <source>
        <dbReference type="SAM" id="MobiDB-lite"/>
    </source>
</evidence>
<feature type="region of interest" description="Disordered" evidence="2">
    <location>
        <begin position="267"/>
        <end position="288"/>
    </location>
</feature>
<dbReference type="eggNOG" id="KOG2109">
    <property type="taxonomic scope" value="Eukaryota"/>
</dbReference>
<feature type="compositionally biased region" description="Low complexity" evidence="2">
    <location>
        <begin position="275"/>
        <end position="288"/>
    </location>
</feature>
<dbReference type="PANTHER" id="PTHR13268">
    <property type="entry name" value="BREAST CARCINOMA AMPLIFIED SEQUENCE 3"/>
    <property type="match status" value="1"/>
</dbReference>
<evidence type="ECO:0000313" key="6">
    <source>
        <dbReference type="Proteomes" id="UP000017836"/>
    </source>
</evidence>
<dbReference type="AlphaFoldDB" id="W1PHM7"/>
<evidence type="ECO:0000259" key="4">
    <source>
        <dbReference type="Pfam" id="PF21034"/>
    </source>
</evidence>
<comment type="subcellular location">
    <subcellularLocation>
        <location evidence="1">Preautophagosomal structure</location>
    </subcellularLocation>
</comment>
<dbReference type="InterPro" id="IPR015943">
    <property type="entry name" value="WD40/YVTN_repeat-like_dom_sf"/>
</dbReference>
<dbReference type="GO" id="GO:0006914">
    <property type="term" value="P:autophagy"/>
    <property type="evidence" value="ECO:0007669"/>
    <property type="project" value="InterPro"/>
</dbReference>
<dbReference type="GO" id="GO:0000407">
    <property type="term" value="C:phagophore assembly site"/>
    <property type="evidence" value="ECO:0007669"/>
    <property type="project" value="UniProtKB-SubCell"/>
</dbReference>
<reference evidence="6" key="1">
    <citation type="journal article" date="2013" name="Science">
        <title>The Amborella genome and the evolution of flowering plants.</title>
        <authorList>
            <consortium name="Amborella Genome Project"/>
        </authorList>
    </citation>
    <scope>NUCLEOTIDE SEQUENCE [LARGE SCALE GENOMIC DNA]</scope>
</reference>
<feature type="domain" description="BCAS3 WD40" evidence="4">
    <location>
        <begin position="83"/>
        <end position="478"/>
    </location>
</feature>